<dbReference type="AlphaFoldDB" id="A0A803YI66"/>
<dbReference type="Gene3D" id="3.40.50.300">
    <property type="entry name" value="P-loop containing nucleotide triphosphate hydrolases"/>
    <property type="match status" value="2"/>
</dbReference>
<reference evidence="5" key="2">
    <citation type="submission" date="2025-08" db="UniProtKB">
        <authorList>
            <consortium name="Ensembl"/>
        </authorList>
    </citation>
    <scope>IDENTIFICATION</scope>
</reference>
<protein>
    <recommendedName>
        <fullName evidence="3">Sulfotransferase</fullName>
        <ecNumber evidence="3">2.8.2.-</ecNumber>
    </recommendedName>
</protein>
<dbReference type="InterPro" id="IPR027417">
    <property type="entry name" value="P-loop_NTPase"/>
</dbReference>
<evidence type="ECO:0000256" key="2">
    <source>
        <dbReference type="ARBA" id="ARBA00022679"/>
    </source>
</evidence>
<evidence type="ECO:0000313" key="6">
    <source>
        <dbReference type="Proteomes" id="UP000001645"/>
    </source>
</evidence>
<organism evidence="5 6">
    <name type="scientific">Meleagris gallopavo</name>
    <name type="common">Wild turkey</name>
    <dbReference type="NCBI Taxonomy" id="9103"/>
    <lineage>
        <taxon>Eukaryota</taxon>
        <taxon>Metazoa</taxon>
        <taxon>Chordata</taxon>
        <taxon>Craniata</taxon>
        <taxon>Vertebrata</taxon>
        <taxon>Euteleostomi</taxon>
        <taxon>Archelosauria</taxon>
        <taxon>Archosauria</taxon>
        <taxon>Dinosauria</taxon>
        <taxon>Saurischia</taxon>
        <taxon>Theropoda</taxon>
        <taxon>Coelurosauria</taxon>
        <taxon>Aves</taxon>
        <taxon>Neognathae</taxon>
        <taxon>Galloanserae</taxon>
        <taxon>Galliformes</taxon>
        <taxon>Phasianidae</taxon>
        <taxon>Meleagridinae</taxon>
        <taxon>Meleagris</taxon>
    </lineage>
</organism>
<accession>A0A803YI66</accession>
<feature type="domain" description="Sulfotransferase" evidence="4">
    <location>
        <begin position="226"/>
        <end position="469"/>
    </location>
</feature>
<name>A0A803YI66_MELGA</name>
<gene>
    <name evidence="5" type="primary">LOC100545469</name>
</gene>
<dbReference type="InterPro" id="IPR000863">
    <property type="entry name" value="Sulfotransferase_dom"/>
</dbReference>
<evidence type="ECO:0000259" key="4">
    <source>
        <dbReference type="Pfam" id="PF00685"/>
    </source>
</evidence>
<sequence length="484" mass="56147">MEKSRKKFIDVIDKAIVVGNTMDRDELLFSYKGILYPVALCSLEVFRAMESFEARSDDVILAGYPKSGTNWVGQILSDLVATFEKKRLDEEKSVNHEELEEFPYLEIGDTEKYERMKKLTSRRVILTHLAPGNLPKSIFKNKAKILLLIRNPKDVATSFFHFSNAWSALPSYETWDDFFVAFMTEKKNEKTSPEDLLFSYDGILYPAAFSSPETLEALKSFETRSSDVILAGYPKTGTNWLEQMVREIESTDAKYTEEEMKERINAEKELQMFPRLEFGDPGVFERMKKLPSRRIILTHLSPHLLPPSVLQGKAKILLLVRNPKDTAVSYYHFYNNMPVLPSFASWDEYFTAFMNGKLAWGSYFDHLMEWNRHIDHERMMMISYEELKENPVLGMKKIAAFFGFSLSEEEFSRIARKTSFQAMKEKSKETHGKFGDILFRKGVVGSWRDLFSEVQNEEMDQKFEECIGGTILATKIKYDIYCKT</sequence>
<reference evidence="5" key="3">
    <citation type="submission" date="2025-09" db="UniProtKB">
        <authorList>
            <consortium name="Ensembl"/>
        </authorList>
    </citation>
    <scope>IDENTIFICATION</scope>
</reference>
<feature type="domain" description="Sulfotransferase" evidence="4">
    <location>
        <begin position="57"/>
        <end position="186"/>
    </location>
</feature>
<dbReference type="Bgee" id="ENSMGAG00000012256">
    <property type="expression patterns" value="Expressed in liver and 2 other cell types or tissues"/>
</dbReference>
<comment type="similarity">
    <text evidence="1 3">Belongs to the sulfotransferase 1 family.</text>
</comment>
<dbReference type="PANTHER" id="PTHR11783">
    <property type="entry name" value="SULFOTRANSFERASE SULT"/>
    <property type="match status" value="1"/>
</dbReference>
<dbReference type="Pfam" id="PF00685">
    <property type="entry name" value="Sulfotransfer_1"/>
    <property type="match status" value="2"/>
</dbReference>
<evidence type="ECO:0000256" key="1">
    <source>
        <dbReference type="ARBA" id="ARBA00005771"/>
    </source>
</evidence>
<dbReference type="GO" id="GO:0008146">
    <property type="term" value="F:sulfotransferase activity"/>
    <property type="evidence" value="ECO:0007669"/>
    <property type="project" value="InterPro"/>
</dbReference>
<dbReference type="Ensembl" id="ENSMGAT00000036253.1">
    <property type="protein sequence ID" value="ENSMGAP00000031464.1"/>
    <property type="gene ID" value="ENSMGAG00000012256.3"/>
</dbReference>
<dbReference type="GeneTree" id="ENSGT00940000165210"/>
<proteinExistence type="inferred from homology"/>
<evidence type="ECO:0000313" key="5">
    <source>
        <dbReference type="Ensembl" id="ENSMGAP00000031464.1"/>
    </source>
</evidence>
<keyword evidence="6" id="KW-1185">Reference proteome</keyword>
<dbReference type="SUPFAM" id="SSF52540">
    <property type="entry name" value="P-loop containing nucleoside triphosphate hydrolases"/>
    <property type="match status" value="2"/>
</dbReference>
<reference evidence="5 6" key="1">
    <citation type="journal article" date="2010" name="PLoS Biol.">
        <title>Multi-platform next-generation sequencing of the domestic turkey (Meleagris gallopavo): genome assembly and analysis.</title>
        <authorList>
            <person name="Dalloul R.A."/>
            <person name="Long J.A."/>
            <person name="Zimin A.V."/>
            <person name="Aslam L."/>
            <person name="Beal K."/>
            <person name="Blomberg L.A."/>
            <person name="Bouffard P."/>
            <person name="Burt D.W."/>
            <person name="Crasta O."/>
            <person name="Crooijmans R.P."/>
            <person name="Cooper K."/>
            <person name="Coulombe R.A."/>
            <person name="De S."/>
            <person name="Delany M.E."/>
            <person name="Dodgson J.B."/>
            <person name="Dong J.J."/>
            <person name="Evans C."/>
            <person name="Frederickson K.M."/>
            <person name="Flicek P."/>
            <person name="Florea L."/>
            <person name="Folkerts O."/>
            <person name="Groenen M.A."/>
            <person name="Harkins T.T."/>
            <person name="Herrero J."/>
            <person name="Hoffmann S."/>
            <person name="Megens H.J."/>
            <person name="Jiang A."/>
            <person name="de Jong P."/>
            <person name="Kaiser P."/>
            <person name="Kim H."/>
            <person name="Kim K.W."/>
            <person name="Kim S."/>
            <person name="Langenberger D."/>
            <person name="Lee M.K."/>
            <person name="Lee T."/>
            <person name="Mane S."/>
            <person name="Marcais G."/>
            <person name="Marz M."/>
            <person name="McElroy A.P."/>
            <person name="Modise T."/>
            <person name="Nefedov M."/>
            <person name="Notredame C."/>
            <person name="Paton I.R."/>
            <person name="Payne W.S."/>
            <person name="Pertea G."/>
            <person name="Prickett D."/>
            <person name="Puiu D."/>
            <person name="Qioa D."/>
            <person name="Raineri E."/>
            <person name="Ruffier M."/>
            <person name="Salzberg S.L."/>
            <person name="Schatz M.C."/>
            <person name="Scheuring C."/>
            <person name="Schmidt C.J."/>
            <person name="Schroeder S."/>
            <person name="Searle S.M."/>
            <person name="Smith E.J."/>
            <person name="Smith J."/>
            <person name="Sonstegard T.S."/>
            <person name="Stadler P.F."/>
            <person name="Tafer H."/>
            <person name="Tu Z.J."/>
            <person name="Van Tassell C.P."/>
            <person name="Vilella A.J."/>
            <person name="Williams K.P."/>
            <person name="Yorke J.A."/>
            <person name="Zhang L."/>
            <person name="Zhang H.B."/>
            <person name="Zhang X."/>
            <person name="Zhang Y."/>
            <person name="Reed K.M."/>
        </authorList>
    </citation>
    <scope>NUCLEOTIDE SEQUENCE [LARGE SCALE GENOMIC DNA]</scope>
</reference>
<dbReference type="EC" id="2.8.2.-" evidence="3"/>
<dbReference type="Proteomes" id="UP000001645">
    <property type="component" value="Chromosome 2"/>
</dbReference>
<keyword evidence="2 3" id="KW-0808">Transferase</keyword>
<evidence type="ECO:0000256" key="3">
    <source>
        <dbReference type="RuleBase" id="RU361155"/>
    </source>
</evidence>